<dbReference type="Gene3D" id="2.60.40.3960">
    <property type="entry name" value="Velvet domain"/>
    <property type="match status" value="1"/>
</dbReference>
<evidence type="ECO:0000256" key="2">
    <source>
        <dbReference type="ARBA" id="ARBA00023015"/>
    </source>
</evidence>
<gene>
    <name evidence="7" type="ORF">INT47_000217</name>
</gene>
<dbReference type="InterPro" id="IPR021740">
    <property type="entry name" value="Velvet"/>
</dbReference>
<dbReference type="InterPro" id="IPR037525">
    <property type="entry name" value="Velvet_dom"/>
</dbReference>
<dbReference type="Pfam" id="PF11754">
    <property type="entry name" value="Velvet"/>
    <property type="match status" value="2"/>
</dbReference>
<comment type="subcellular location">
    <subcellularLocation>
        <location evidence="1">Nucleus</location>
    </subcellularLocation>
</comment>
<dbReference type="PANTHER" id="PTHR33572">
    <property type="entry name" value="SPORE DEVELOPMENT REGULATOR VOSA"/>
    <property type="match status" value="1"/>
</dbReference>
<comment type="caution">
    <text evidence="7">The sequence shown here is derived from an EMBL/GenBank/DDBJ whole genome shotgun (WGS) entry which is preliminary data.</text>
</comment>
<sequence length="355" mass="39765">MSKINHYNYVPACPDVESASSSFSLITRQQPIHARISTNNERDRRPIDPPPIVQIRLNNSTPQQTDTFHQNSYFYMCANLAHPIDDDEIYTPTHNALSGQTVSSMYKLKDIDNHDGAFFIFGDLSVKVEGNFRLKLSLFEITSTGAVCLQHLFTGPFTVYATKKFPGMLDSTFLSRSFSDQGARIRIRKENRAQVPNASCRKRKLEIHTEQYILATPSQPSPIAPSPLTFIDTLNPGGSPSYYERRGSITSSGTESTSSSEGSPVMAHYSPPRVSLHSPQQQSYDKLFASPSCYSLYPSPPPSHVTSFNPTVKLPPIRNLFSIDNHNNKRHKTTTEEDAVLAMMQLSQDSPQRFI</sequence>
<keyword evidence="3" id="KW-0804">Transcription</keyword>
<proteinExistence type="predicted"/>
<feature type="compositionally biased region" description="Low complexity" evidence="5">
    <location>
        <begin position="248"/>
        <end position="263"/>
    </location>
</feature>
<dbReference type="PROSITE" id="PS51821">
    <property type="entry name" value="VELVET"/>
    <property type="match status" value="1"/>
</dbReference>
<evidence type="ECO:0000313" key="7">
    <source>
        <dbReference type="EMBL" id="KAG2203297.1"/>
    </source>
</evidence>
<evidence type="ECO:0000259" key="6">
    <source>
        <dbReference type="PROSITE" id="PS51821"/>
    </source>
</evidence>
<dbReference type="InterPro" id="IPR038491">
    <property type="entry name" value="Velvet_dom_sf"/>
</dbReference>
<dbReference type="AlphaFoldDB" id="A0A8H7R2K4"/>
<keyword evidence="8" id="KW-1185">Reference proteome</keyword>
<accession>A0A8H7R2K4</accession>
<evidence type="ECO:0000256" key="3">
    <source>
        <dbReference type="ARBA" id="ARBA00023163"/>
    </source>
</evidence>
<evidence type="ECO:0000256" key="5">
    <source>
        <dbReference type="SAM" id="MobiDB-lite"/>
    </source>
</evidence>
<dbReference type="EMBL" id="JAEPRD010000053">
    <property type="protein sequence ID" value="KAG2203297.1"/>
    <property type="molecule type" value="Genomic_DNA"/>
</dbReference>
<reference evidence="7" key="1">
    <citation type="submission" date="2020-12" db="EMBL/GenBank/DDBJ databases">
        <title>Metabolic potential, ecology and presence of endohyphal bacteria is reflected in genomic diversity of Mucoromycotina.</title>
        <authorList>
            <person name="Muszewska A."/>
            <person name="Okrasinska A."/>
            <person name="Steczkiewicz K."/>
            <person name="Drgas O."/>
            <person name="Orlowska M."/>
            <person name="Perlinska-Lenart U."/>
            <person name="Aleksandrzak-Piekarczyk T."/>
            <person name="Szatraj K."/>
            <person name="Zielenkiewicz U."/>
            <person name="Pilsyk S."/>
            <person name="Malc E."/>
            <person name="Mieczkowski P."/>
            <person name="Kruszewska J.S."/>
            <person name="Biernat P."/>
            <person name="Pawlowska J."/>
        </authorList>
    </citation>
    <scope>NUCLEOTIDE SEQUENCE</scope>
    <source>
        <strain evidence="7">WA0000017839</strain>
    </source>
</reference>
<organism evidence="7 8">
    <name type="scientific">Mucor saturninus</name>
    <dbReference type="NCBI Taxonomy" id="64648"/>
    <lineage>
        <taxon>Eukaryota</taxon>
        <taxon>Fungi</taxon>
        <taxon>Fungi incertae sedis</taxon>
        <taxon>Mucoromycota</taxon>
        <taxon>Mucoromycotina</taxon>
        <taxon>Mucoromycetes</taxon>
        <taxon>Mucorales</taxon>
        <taxon>Mucorineae</taxon>
        <taxon>Mucoraceae</taxon>
        <taxon>Mucor</taxon>
    </lineage>
</organism>
<evidence type="ECO:0000256" key="1">
    <source>
        <dbReference type="ARBA" id="ARBA00004123"/>
    </source>
</evidence>
<protein>
    <recommendedName>
        <fullName evidence="6">Velvet domain-containing protein</fullName>
    </recommendedName>
</protein>
<dbReference type="OrthoDB" id="5599552at2759"/>
<name>A0A8H7R2K4_9FUNG</name>
<dbReference type="GO" id="GO:0005634">
    <property type="term" value="C:nucleus"/>
    <property type="evidence" value="ECO:0007669"/>
    <property type="project" value="UniProtKB-SubCell"/>
</dbReference>
<dbReference type="Proteomes" id="UP000603453">
    <property type="component" value="Unassembled WGS sequence"/>
</dbReference>
<keyword evidence="4" id="KW-0539">Nucleus</keyword>
<evidence type="ECO:0000313" key="8">
    <source>
        <dbReference type="Proteomes" id="UP000603453"/>
    </source>
</evidence>
<feature type="domain" description="Velvet" evidence="6">
    <location>
        <begin position="18"/>
        <end position="188"/>
    </location>
</feature>
<evidence type="ECO:0000256" key="4">
    <source>
        <dbReference type="ARBA" id="ARBA00023242"/>
    </source>
</evidence>
<keyword evidence="2" id="KW-0805">Transcription regulation</keyword>
<dbReference type="PANTHER" id="PTHR33572:SF18">
    <property type="entry name" value="SPORE DEVELOPMENT REGULATOR VOSA"/>
    <property type="match status" value="1"/>
</dbReference>
<feature type="region of interest" description="Disordered" evidence="5">
    <location>
        <begin position="241"/>
        <end position="267"/>
    </location>
</feature>